<comment type="subcellular location">
    <subcellularLocation>
        <location evidence="1 14">Cell membrane</location>
        <topology evidence="1 14">Multi-pass membrane protein</topology>
    </subcellularLocation>
</comment>
<keyword evidence="9" id="KW-1015">Disulfide bond</keyword>
<evidence type="ECO:0000256" key="11">
    <source>
        <dbReference type="ARBA" id="ARBA00023180"/>
    </source>
</evidence>
<evidence type="ECO:0000256" key="8">
    <source>
        <dbReference type="ARBA" id="ARBA00023136"/>
    </source>
</evidence>
<gene>
    <name evidence="17" type="primary">LOC115814931</name>
</gene>
<dbReference type="InterPro" id="IPR052921">
    <property type="entry name" value="GPCR1_Superfamily_Member"/>
</dbReference>
<protein>
    <recommendedName>
        <fullName evidence="14">Olfactory receptor</fullName>
    </recommendedName>
</protein>
<keyword evidence="8 14" id="KW-0472">Membrane</keyword>
<feature type="transmembrane region" description="Helical" evidence="14">
    <location>
        <begin position="86"/>
        <end position="114"/>
    </location>
</feature>
<feature type="transmembrane region" description="Helical" evidence="14">
    <location>
        <begin position="264"/>
        <end position="287"/>
    </location>
</feature>
<keyword evidence="4 13" id="KW-0812">Transmembrane</keyword>
<sequence>MCNISFILDGYRGIYDQRYIFIVVMGLFYPIMIVANMLIIYIICVERSLHKPMYIFICNLACINLYGGSGLTPFILTNIVNEKHVITWTACLIQIFSLHTYGGCEITNLMVMAYDRYISICFPLTYEKTMTSSKVTICIALTWLVPIVRCTITLNITANLEMCGTIIEKVYCDNYSVVKLACSYSLVNNIYSATVTVLAVVLPFFIIFYSYIRIIVISLKLSKSRQAKVMNTCTPHLVAMSNFTIGCCFELYQSRFDMSHLPYSVRVFLSLYFLILSPLVNPLVYGIRTKKINEAMRKRISHIIH</sequence>
<dbReference type="OrthoDB" id="6147321at2759"/>
<keyword evidence="3 14" id="KW-0716">Sensory transduction</keyword>
<keyword evidence="5 14" id="KW-0552">Olfaction</keyword>
<organism evidence="16 17">
    <name type="scientific">Chanos chanos</name>
    <name type="common">Milkfish</name>
    <name type="synonym">Mugil chanos</name>
    <dbReference type="NCBI Taxonomy" id="29144"/>
    <lineage>
        <taxon>Eukaryota</taxon>
        <taxon>Metazoa</taxon>
        <taxon>Chordata</taxon>
        <taxon>Craniata</taxon>
        <taxon>Vertebrata</taxon>
        <taxon>Euteleostomi</taxon>
        <taxon>Actinopterygii</taxon>
        <taxon>Neopterygii</taxon>
        <taxon>Teleostei</taxon>
        <taxon>Ostariophysi</taxon>
        <taxon>Gonorynchiformes</taxon>
        <taxon>Chanidae</taxon>
        <taxon>Chanos</taxon>
    </lineage>
</organism>
<dbReference type="FunFam" id="1.20.1070.10:FF:000024">
    <property type="entry name" value="Olfactory receptor"/>
    <property type="match status" value="1"/>
</dbReference>
<dbReference type="Proteomes" id="UP000504632">
    <property type="component" value="Chromosome 6"/>
</dbReference>
<keyword evidence="2 14" id="KW-1003">Cell membrane</keyword>
<name>A0A6J2VPR0_CHACN</name>
<evidence type="ECO:0000256" key="2">
    <source>
        <dbReference type="ARBA" id="ARBA00022475"/>
    </source>
</evidence>
<evidence type="ECO:0000313" key="17">
    <source>
        <dbReference type="RefSeq" id="XP_030633764.1"/>
    </source>
</evidence>
<feature type="domain" description="G-protein coupled receptors family 1 profile" evidence="15">
    <location>
        <begin position="35"/>
        <end position="285"/>
    </location>
</feature>
<dbReference type="PANTHER" id="PTHR26451:SF885">
    <property type="entry name" value="OLFACTORY RECEPTOR"/>
    <property type="match status" value="1"/>
</dbReference>
<evidence type="ECO:0000256" key="3">
    <source>
        <dbReference type="ARBA" id="ARBA00022606"/>
    </source>
</evidence>
<dbReference type="InterPro" id="IPR017452">
    <property type="entry name" value="GPCR_Rhodpsn_7TM"/>
</dbReference>
<dbReference type="RefSeq" id="XP_030633764.1">
    <property type="nucleotide sequence ID" value="XM_030777904.1"/>
</dbReference>
<keyword evidence="10 13" id="KW-0675">Receptor</keyword>
<feature type="transmembrane region" description="Helical" evidence="14">
    <location>
        <begin position="233"/>
        <end position="252"/>
    </location>
</feature>
<evidence type="ECO:0000256" key="10">
    <source>
        <dbReference type="ARBA" id="ARBA00023170"/>
    </source>
</evidence>
<dbReference type="PROSITE" id="PS50262">
    <property type="entry name" value="G_PROTEIN_RECEP_F1_2"/>
    <property type="match status" value="1"/>
</dbReference>
<dbReference type="GO" id="GO:0005886">
    <property type="term" value="C:plasma membrane"/>
    <property type="evidence" value="ECO:0007669"/>
    <property type="project" value="UniProtKB-SubCell"/>
</dbReference>
<dbReference type="GO" id="GO:0004984">
    <property type="term" value="F:olfactory receptor activity"/>
    <property type="evidence" value="ECO:0007669"/>
    <property type="project" value="InterPro"/>
</dbReference>
<dbReference type="AlphaFoldDB" id="A0A6J2VPR0"/>
<dbReference type="SUPFAM" id="SSF81321">
    <property type="entry name" value="Family A G protein-coupled receptor-like"/>
    <property type="match status" value="1"/>
</dbReference>
<evidence type="ECO:0000313" key="16">
    <source>
        <dbReference type="Proteomes" id="UP000504632"/>
    </source>
</evidence>
<feature type="transmembrane region" description="Helical" evidence="14">
    <location>
        <begin position="56"/>
        <end position="80"/>
    </location>
</feature>
<reference evidence="17" key="1">
    <citation type="submission" date="2025-08" db="UniProtKB">
        <authorList>
            <consortium name="RefSeq"/>
        </authorList>
    </citation>
    <scope>IDENTIFICATION</scope>
</reference>
<keyword evidence="11" id="KW-0325">Glycoprotein</keyword>
<feature type="transmembrane region" description="Helical" evidence="14">
    <location>
        <begin position="20"/>
        <end position="44"/>
    </location>
</feature>
<evidence type="ECO:0000259" key="15">
    <source>
        <dbReference type="PROSITE" id="PS50262"/>
    </source>
</evidence>
<dbReference type="Pfam" id="PF13853">
    <property type="entry name" value="7tm_4"/>
    <property type="match status" value="1"/>
</dbReference>
<dbReference type="GO" id="GO:0004930">
    <property type="term" value="F:G protein-coupled receptor activity"/>
    <property type="evidence" value="ECO:0007669"/>
    <property type="project" value="UniProtKB-KW"/>
</dbReference>
<dbReference type="PRINTS" id="PR00245">
    <property type="entry name" value="OLFACTORYR"/>
</dbReference>
<comment type="similarity">
    <text evidence="13">Belongs to the G-protein coupled receptor 1 family.</text>
</comment>
<evidence type="ECO:0000256" key="1">
    <source>
        <dbReference type="ARBA" id="ARBA00004651"/>
    </source>
</evidence>
<dbReference type="PRINTS" id="PR00237">
    <property type="entry name" value="GPCRRHODOPSN"/>
</dbReference>
<evidence type="ECO:0000256" key="12">
    <source>
        <dbReference type="ARBA" id="ARBA00023224"/>
    </source>
</evidence>
<evidence type="ECO:0000256" key="13">
    <source>
        <dbReference type="RuleBase" id="RU000688"/>
    </source>
</evidence>
<dbReference type="InterPro" id="IPR000276">
    <property type="entry name" value="GPCR_Rhodpsn"/>
</dbReference>
<evidence type="ECO:0000256" key="5">
    <source>
        <dbReference type="ARBA" id="ARBA00022725"/>
    </source>
</evidence>
<dbReference type="GO" id="GO:0005549">
    <property type="term" value="F:odorant binding"/>
    <property type="evidence" value="ECO:0007669"/>
    <property type="project" value="TreeGrafter"/>
</dbReference>
<dbReference type="Gene3D" id="1.20.1070.10">
    <property type="entry name" value="Rhodopsin 7-helix transmembrane proteins"/>
    <property type="match status" value="1"/>
</dbReference>
<evidence type="ECO:0000256" key="4">
    <source>
        <dbReference type="ARBA" id="ARBA00022692"/>
    </source>
</evidence>
<keyword evidence="16" id="KW-1185">Reference proteome</keyword>
<dbReference type="InParanoid" id="A0A6J2VPR0"/>
<evidence type="ECO:0000256" key="9">
    <source>
        <dbReference type="ARBA" id="ARBA00023157"/>
    </source>
</evidence>
<keyword evidence="7 13" id="KW-0297">G-protein coupled receptor</keyword>
<dbReference type="PANTHER" id="PTHR26451">
    <property type="entry name" value="G_PROTEIN_RECEP_F1_2 DOMAIN-CONTAINING PROTEIN"/>
    <property type="match status" value="1"/>
</dbReference>
<feature type="transmembrane region" description="Helical" evidence="14">
    <location>
        <begin position="190"/>
        <end position="212"/>
    </location>
</feature>
<evidence type="ECO:0000256" key="6">
    <source>
        <dbReference type="ARBA" id="ARBA00022989"/>
    </source>
</evidence>
<accession>A0A6J2VPR0</accession>
<dbReference type="PROSITE" id="PS00237">
    <property type="entry name" value="G_PROTEIN_RECEP_F1_1"/>
    <property type="match status" value="1"/>
</dbReference>
<evidence type="ECO:0000256" key="7">
    <source>
        <dbReference type="ARBA" id="ARBA00023040"/>
    </source>
</evidence>
<dbReference type="InterPro" id="IPR000725">
    <property type="entry name" value="Olfact_rcpt"/>
</dbReference>
<keyword evidence="12 13" id="KW-0807">Transducer</keyword>
<evidence type="ECO:0000256" key="14">
    <source>
        <dbReference type="RuleBase" id="RU363047"/>
    </source>
</evidence>
<keyword evidence="6 14" id="KW-1133">Transmembrane helix</keyword>
<proteinExistence type="inferred from homology"/>
<feature type="transmembrane region" description="Helical" evidence="14">
    <location>
        <begin position="135"/>
        <end position="156"/>
    </location>
</feature>
<dbReference type="GeneID" id="115814931"/>